<reference evidence="2 3" key="1">
    <citation type="journal article" date="2021" name="Elife">
        <title>Chloroplast acquisition without the gene transfer in kleptoplastic sea slugs, Plakobranchus ocellatus.</title>
        <authorList>
            <person name="Maeda T."/>
            <person name="Takahashi S."/>
            <person name="Yoshida T."/>
            <person name="Shimamura S."/>
            <person name="Takaki Y."/>
            <person name="Nagai Y."/>
            <person name="Toyoda A."/>
            <person name="Suzuki Y."/>
            <person name="Arimoto A."/>
            <person name="Ishii H."/>
            <person name="Satoh N."/>
            <person name="Nishiyama T."/>
            <person name="Hasebe M."/>
            <person name="Maruyama T."/>
            <person name="Minagawa J."/>
            <person name="Obokata J."/>
            <person name="Shigenobu S."/>
        </authorList>
    </citation>
    <scope>NUCLEOTIDE SEQUENCE [LARGE SCALE GENOMIC DNA]</scope>
</reference>
<protein>
    <submittedName>
        <fullName evidence="2">Amine oxidase</fullName>
    </submittedName>
</protein>
<evidence type="ECO:0000256" key="1">
    <source>
        <dbReference type="SAM" id="MobiDB-lite"/>
    </source>
</evidence>
<dbReference type="InterPro" id="IPR009689">
    <property type="entry name" value="DUF1280"/>
</dbReference>
<dbReference type="PANTHER" id="PTHR31424:SF6">
    <property type="match status" value="1"/>
</dbReference>
<feature type="region of interest" description="Disordered" evidence="1">
    <location>
        <begin position="208"/>
        <end position="243"/>
    </location>
</feature>
<evidence type="ECO:0000313" key="2">
    <source>
        <dbReference type="EMBL" id="GFR70919.1"/>
    </source>
</evidence>
<evidence type="ECO:0000313" key="3">
    <source>
        <dbReference type="Proteomes" id="UP000762676"/>
    </source>
</evidence>
<dbReference type="PANTHER" id="PTHR31424">
    <property type="entry name" value="PROTEIN CBG23806"/>
    <property type="match status" value="1"/>
</dbReference>
<proteinExistence type="predicted"/>
<organism evidence="2 3">
    <name type="scientific">Elysia marginata</name>
    <dbReference type="NCBI Taxonomy" id="1093978"/>
    <lineage>
        <taxon>Eukaryota</taxon>
        <taxon>Metazoa</taxon>
        <taxon>Spiralia</taxon>
        <taxon>Lophotrochozoa</taxon>
        <taxon>Mollusca</taxon>
        <taxon>Gastropoda</taxon>
        <taxon>Heterobranchia</taxon>
        <taxon>Euthyneura</taxon>
        <taxon>Panpulmonata</taxon>
        <taxon>Sacoglossa</taxon>
        <taxon>Placobranchoidea</taxon>
        <taxon>Plakobranchidae</taxon>
        <taxon>Elysia</taxon>
    </lineage>
</organism>
<dbReference type="EMBL" id="BMAT01011344">
    <property type="protein sequence ID" value="GFR70919.1"/>
    <property type="molecule type" value="Genomic_DNA"/>
</dbReference>
<dbReference type="Proteomes" id="UP000762676">
    <property type="component" value="Unassembled WGS sequence"/>
</dbReference>
<keyword evidence="3" id="KW-1185">Reference proteome</keyword>
<dbReference type="AlphaFoldDB" id="A0AAV4FCA4"/>
<name>A0AAV4FCA4_9GAST</name>
<gene>
    <name evidence="2" type="ORF">ElyMa_005665300</name>
</gene>
<comment type="caution">
    <text evidence="2">The sequence shown here is derived from an EMBL/GenBank/DDBJ whole genome shotgun (WGS) entry which is preliminary data.</text>
</comment>
<feature type="compositionally biased region" description="Polar residues" evidence="1">
    <location>
        <begin position="212"/>
        <end position="243"/>
    </location>
</feature>
<dbReference type="Pfam" id="PF06918">
    <property type="entry name" value="DUF1280"/>
    <property type="match status" value="1"/>
</dbReference>
<sequence length="937" mass="106132">MPFNESVNEEDCELCNHYNSFNIGGIRERKTVIDDLSGQASECPISAAAQSSVSFTQEQGQIHTAQASPCTDYDIHMDYDDTQDPFQGQNAAVEYDTCATFQTQGYYDISDKQMHTSDQTHRPDEDANNDMLMRLARALESGDCQINENSNWETTLNEPLMSHSPDVHVPAITSTPFKPPTDPSYSVFKSMPHSTPSSHLITESFYAPTPPLHTSTPVKSYTDSSTSPMKTPTKQKSSVIETGTSPLMKGPLIILGQKDEDTPLTLEEEVVTTKLVRRKINTSSSNDTLKFKTSGQPIVFERSIMPRKSSATACSPLRRKRAKKIKQIRSRLSGSSGKDLEKQHVSEIKRIKGKARKKLEGAMGLSKTTFTAEEALAMKETMNITYHQFKLQSKFLKSIGTHLPNEHAVRALHKNLARDDVEIINKQFNSTKSEDKYSKEVAFIKNLPSFVSKILNKLKTNDQLTWHNTIPEDEIWIKVGGDHGKGSFKMSLHICNVKKPNSKDNTHLIALAKVPHTTHNIKVIIDHLQAQIHELTLMKWKEKTMKLFVFGDYLFLSKLCGLSGPSGSYPCLWCHVSKHQMQDETNATSEPRTLESLRSDSVNFERAGSDKRKAKHFHNAVYSPLLNIALNYVSPPYLHVLLGLVLKHHNNLEDDVKYFDQEISIEKSRIVGVPSLLEKYGCNWEKADLLKDQKDFVKACIIMCGTTDKKELKHFQRELNKIKDKLHDLKEPDPSYRGPVLKAIGVVLDQHNIVRQAFHGGSFIGNHCHRYITQKLYKQFTKTAIDTVASNTQQDVLITKVIQLEQKYNKINDSFRAVHLAVSHSQPLTLPTDTEKAEEAIKVYMKNYREAFPNKITPKHHILEKHCVNWMREHRFGMGFHGEQGGEMLHSTIAKIEHRARGLRHERTKMAFTMETSILQTTPELTGLVPQPLSKKQ</sequence>
<accession>A0AAV4FCA4</accession>